<dbReference type="PANTHER" id="PTHR30250:SF11">
    <property type="entry name" value="O-ANTIGEN TRANSPORTER-RELATED"/>
    <property type="match status" value="1"/>
</dbReference>
<evidence type="ECO:0000256" key="6">
    <source>
        <dbReference type="SAM" id="Phobius"/>
    </source>
</evidence>
<dbReference type="InterPro" id="IPR050833">
    <property type="entry name" value="Poly_Biosynth_Transport"/>
</dbReference>
<evidence type="ECO:0000313" key="7">
    <source>
        <dbReference type="EMBL" id="NKE73248.1"/>
    </source>
</evidence>
<organism evidence="7 8">
    <name type="scientific">Candidatus Manganitrophus noduliformans</name>
    <dbReference type="NCBI Taxonomy" id="2606439"/>
    <lineage>
        <taxon>Bacteria</taxon>
        <taxon>Pseudomonadati</taxon>
        <taxon>Nitrospirota</taxon>
        <taxon>Nitrospiria</taxon>
        <taxon>Candidatus Troglogloeales</taxon>
        <taxon>Candidatus Manganitrophaceae</taxon>
        <taxon>Candidatus Manganitrophus</taxon>
    </lineage>
</organism>
<proteinExistence type="predicted"/>
<name>A0A7X6DUJ7_9BACT</name>
<keyword evidence="8" id="KW-1185">Reference proteome</keyword>
<feature type="transmembrane region" description="Helical" evidence="6">
    <location>
        <begin position="337"/>
        <end position="354"/>
    </location>
</feature>
<accession>A0A7X6DUJ7</accession>
<evidence type="ECO:0000256" key="2">
    <source>
        <dbReference type="ARBA" id="ARBA00022475"/>
    </source>
</evidence>
<feature type="transmembrane region" description="Helical" evidence="6">
    <location>
        <begin position="16"/>
        <end position="37"/>
    </location>
</feature>
<feature type="transmembrane region" description="Helical" evidence="6">
    <location>
        <begin position="307"/>
        <end position="331"/>
    </location>
</feature>
<keyword evidence="2" id="KW-1003">Cell membrane</keyword>
<dbReference type="GO" id="GO:0005886">
    <property type="term" value="C:plasma membrane"/>
    <property type="evidence" value="ECO:0007669"/>
    <property type="project" value="UniProtKB-SubCell"/>
</dbReference>
<feature type="transmembrane region" description="Helical" evidence="6">
    <location>
        <begin position="156"/>
        <end position="174"/>
    </location>
</feature>
<gene>
    <name evidence="7" type="ORF">MNODULE_21045</name>
</gene>
<evidence type="ECO:0000256" key="1">
    <source>
        <dbReference type="ARBA" id="ARBA00004651"/>
    </source>
</evidence>
<feature type="transmembrane region" description="Helical" evidence="6">
    <location>
        <begin position="245"/>
        <end position="273"/>
    </location>
</feature>
<comment type="caution">
    <text evidence="7">The sequence shown here is derived from an EMBL/GenBank/DDBJ whole genome shotgun (WGS) entry which is preliminary data.</text>
</comment>
<dbReference type="AlphaFoldDB" id="A0A7X6DUJ7"/>
<evidence type="ECO:0000313" key="8">
    <source>
        <dbReference type="Proteomes" id="UP000534783"/>
    </source>
</evidence>
<protein>
    <submittedName>
        <fullName evidence="7">Oligosaccharide flippase family protein</fullName>
    </submittedName>
</protein>
<sequence length="512" mass="56951">MEIASEVKPKSVHSQALILIIGRIASFTLTFFIPIFLARGLDPAEYGTFKQIFLIFTTLYLILQGGMVQSLYYFIPHDPNRRTSWIFQAIFFVTAAGVLAGVGLLLGGEPLADWFSNPSLVPYLPKLALFLVLMLASCHLETMLVAQERIAAGSTVLFLSEMIRALFIILPLLIGRSLSAVIIGLLSFAALRLAMTAAYTVRILLRGKNRMSLIRTEGLKTQLAYALPFGAAVVVDVLQQNLHQYAVASLFDVATFAVYSVGIMQIPIIDFIYTPTTQVLMVRMSSLLKNGSNQERLALWHDVTARLALFFFPVGIFFVLIAPDMIALLFTDAYRESIPLFQISALGILPAVFLTDGMLRCYARIPFILLTTSAKIVLTLLLIIPLIHIAGLTGAVLTTVLVMYLGKGMMLWKIRRIMDTSWRKFLPWGKLAGTLFLAVSVFLPAVFLRQTLSIAPFTALIFDTLFYWTVYGVFLLWTPLLPLSVREQIFAAAGRLHQALRGTKNGVKREAW</sequence>
<feature type="transmembrane region" description="Helical" evidence="6">
    <location>
        <begin position="127"/>
        <end position="144"/>
    </location>
</feature>
<dbReference type="Pfam" id="PF13440">
    <property type="entry name" value="Polysacc_synt_3"/>
    <property type="match status" value="1"/>
</dbReference>
<evidence type="ECO:0000256" key="3">
    <source>
        <dbReference type="ARBA" id="ARBA00022692"/>
    </source>
</evidence>
<dbReference type="PANTHER" id="PTHR30250">
    <property type="entry name" value="PST FAMILY PREDICTED COLANIC ACID TRANSPORTER"/>
    <property type="match status" value="1"/>
</dbReference>
<feature type="transmembrane region" description="Helical" evidence="6">
    <location>
        <begin position="180"/>
        <end position="201"/>
    </location>
</feature>
<keyword evidence="5 6" id="KW-0472">Membrane</keyword>
<comment type="subcellular location">
    <subcellularLocation>
        <location evidence="1">Cell membrane</location>
        <topology evidence="1">Multi-pass membrane protein</topology>
    </subcellularLocation>
</comment>
<evidence type="ECO:0000256" key="4">
    <source>
        <dbReference type="ARBA" id="ARBA00022989"/>
    </source>
</evidence>
<feature type="transmembrane region" description="Helical" evidence="6">
    <location>
        <begin position="86"/>
        <end position="107"/>
    </location>
</feature>
<reference evidence="7 8" key="1">
    <citation type="journal article" date="2020" name="Nature">
        <title>Bacterial chemolithoautotrophy via manganese oxidation.</title>
        <authorList>
            <person name="Yu H."/>
            <person name="Leadbetter J.R."/>
        </authorList>
    </citation>
    <scope>NUCLEOTIDE SEQUENCE [LARGE SCALE GENOMIC DNA]</scope>
    <source>
        <strain evidence="7 8">Mn-1</strain>
    </source>
</reference>
<dbReference type="EMBL" id="VTOW01000005">
    <property type="protein sequence ID" value="NKE73248.1"/>
    <property type="molecule type" value="Genomic_DNA"/>
</dbReference>
<feature type="transmembrane region" description="Helical" evidence="6">
    <location>
        <begin position="454"/>
        <end position="477"/>
    </location>
</feature>
<dbReference type="Proteomes" id="UP000534783">
    <property type="component" value="Unassembled WGS sequence"/>
</dbReference>
<feature type="transmembrane region" description="Helical" evidence="6">
    <location>
        <begin position="389"/>
        <end position="406"/>
    </location>
</feature>
<dbReference type="RefSeq" id="WP_168063179.1">
    <property type="nucleotide sequence ID" value="NZ_VTOW01000005.1"/>
</dbReference>
<evidence type="ECO:0000256" key="5">
    <source>
        <dbReference type="ARBA" id="ARBA00023136"/>
    </source>
</evidence>
<feature type="transmembrane region" description="Helical" evidence="6">
    <location>
        <begin position="427"/>
        <end position="448"/>
    </location>
</feature>
<keyword evidence="3 6" id="KW-0812">Transmembrane</keyword>
<feature type="transmembrane region" description="Helical" evidence="6">
    <location>
        <begin position="52"/>
        <end position="74"/>
    </location>
</feature>
<keyword evidence="4 6" id="KW-1133">Transmembrane helix</keyword>